<dbReference type="AlphaFoldDB" id="G2Y3B3"/>
<organism evidence="2 3">
    <name type="scientific">Botryotinia fuckeliana (strain T4)</name>
    <name type="common">Noble rot fungus</name>
    <name type="synonym">Botrytis cinerea</name>
    <dbReference type="NCBI Taxonomy" id="999810"/>
    <lineage>
        <taxon>Eukaryota</taxon>
        <taxon>Fungi</taxon>
        <taxon>Dikarya</taxon>
        <taxon>Ascomycota</taxon>
        <taxon>Pezizomycotina</taxon>
        <taxon>Leotiomycetes</taxon>
        <taxon>Helotiales</taxon>
        <taxon>Sclerotiniaceae</taxon>
        <taxon>Botrytis</taxon>
    </lineage>
</organism>
<dbReference type="InParanoid" id="G2Y3B3"/>
<reference evidence="3" key="1">
    <citation type="journal article" date="2011" name="PLoS Genet.">
        <title>Genomic analysis of the necrotrophic fungal pathogens Sclerotinia sclerotiorum and Botrytis cinerea.</title>
        <authorList>
            <person name="Amselem J."/>
            <person name="Cuomo C.A."/>
            <person name="van Kan J.A."/>
            <person name="Viaud M."/>
            <person name="Benito E.P."/>
            <person name="Couloux A."/>
            <person name="Coutinho P.M."/>
            <person name="de Vries R.P."/>
            <person name="Dyer P.S."/>
            <person name="Fillinger S."/>
            <person name="Fournier E."/>
            <person name="Gout L."/>
            <person name="Hahn M."/>
            <person name="Kohn L."/>
            <person name="Lapalu N."/>
            <person name="Plummer K.M."/>
            <person name="Pradier J.M."/>
            <person name="Quevillon E."/>
            <person name="Sharon A."/>
            <person name="Simon A."/>
            <person name="ten Have A."/>
            <person name="Tudzynski B."/>
            <person name="Tudzynski P."/>
            <person name="Wincker P."/>
            <person name="Andrew M."/>
            <person name="Anthouard V."/>
            <person name="Beever R.E."/>
            <person name="Beffa R."/>
            <person name="Benoit I."/>
            <person name="Bouzid O."/>
            <person name="Brault B."/>
            <person name="Chen Z."/>
            <person name="Choquer M."/>
            <person name="Collemare J."/>
            <person name="Cotton P."/>
            <person name="Danchin E.G."/>
            <person name="Da Silva C."/>
            <person name="Gautier A."/>
            <person name="Giraud C."/>
            <person name="Giraud T."/>
            <person name="Gonzalez C."/>
            <person name="Grossetete S."/>
            <person name="Guldener U."/>
            <person name="Henrissat B."/>
            <person name="Howlett B.J."/>
            <person name="Kodira C."/>
            <person name="Kretschmer M."/>
            <person name="Lappartient A."/>
            <person name="Leroch M."/>
            <person name="Levis C."/>
            <person name="Mauceli E."/>
            <person name="Neuveglise C."/>
            <person name="Oeser B."/>
            <person name="Pearson M."/>
            <person name="Poulain J."/>
            <person name="Poussereau N."/>
            <person name="Quesneville H."/>
            <person name="Rascle C."/>
            <person name="Schumacher J."/>
            <person name="Segurens B."/>
            <person name="Sexton A."/>
            <person name="Silva E."/>
            <person name="Sirven C."/>
            <person name="Soanes D.M."/>
            <person name="Talbot N.J."/>
            <person name="Templeton M."/>
            <person name="Yandava C."/>
            <person name="Yarden O."/>
            <person name="Zeng Q."/>
            <person name="Rollins J.A."/>
            <person name="Lebrun M.H."/>
            <person name="Dickman M."/>
        </authorList>
    </citation>
    <scope>NUCLEOTIDE SEQUENCE [LARGE SCALE GENOMIC DNA]</scope>
    <source>
        <strain evidence="3">T4</strain>
    </source>
</reference>
<dbReference type="EMBL" id="FQ790286">
    <property type="protein sequence ID" value="CCD47153.1"/>
    <property type="molecule type" value="Genomic_DNA"/>
</dbReference>
<name>G2Y3B3_BOTF4</name>
<gene>
    <name evidence="2" type="ORF">BofuT4_P003120.1</name>
</gene>
<accession>G2Y3B3</accession>
<evidence type="ECO:0000313" key="2">
    <source>
        <dbReference type="EMBL" id="CCD47153.1"/>
    </source>
</evidence>
<feature type="compositionally biased region" description="Pro residues" evidence="1">
    <location>
        <begin position="42"/>
        <end position="61"/>
    </location>
</feature>
<dbReference type="Proteomes" id="UP000008177">
    <property type="component" value="Unplaced contigs"/>
</dbReference>
<dbReference type="HOGENOM" id="CLU_2922361_0_0_1"/>
<evidence type="ECO:0000256" key="1">
    <source>
        <dbReference type="SAM" id="MobiDB-lite"/>
    </source>
</evidence>
<sequence length="61" mass="6981">MLTLSVYFFIKQTNRYHHIHHSYQTITHTIHTKPSTSNPPHHTNPPPPPPPPAEPPTQPNT</sequence>
<protein>
    <submittedName>
        <fullName evidence="2">Uncharacterized protein</fullName>
    </submittedName>
</protein>
<feature type="region of interest" description="Disordered" evidence="1">
    <location>
        <begin position="30"/>
        <end position="61"/>
    </location>
</feature>
<proteinExistence type="predicted"/>
<evidence type="ECO:0000313" key="3">
    <source>
        <dbReference type="Proteomes" id="UP000008177"/>
    </source>
</evidence>